<gene>
    <name evidence="1" type="ORF">ZRA01_16610</name>
</gene>
<dbReference type="InterPro" id="IPR021250">
    <property type="entry name" value="DUF2789"/>
</dbReference>
<protein>
    <recommendedName>
        <fullName evidence="3">DUF2789 domain-containing protein</fullName>
    </recommendedName>
</protein>
<organism evidence="1 2">
    <name type="scientific">Zoogloea ramigera</name>
    <dbReference type="NCBI Taxonomy" id="350"/>
    <lineage>
        <taxon>Bacteria</taxon>
        <taxon>Pseudomonadati</taxon>
        <taxon>Pseudomonadota</taxon>
        <taxon>Betaproteobacteria</taxon>
        <taxon>Rhodocyclales</taxon>
        <taxon>Zoogloeaceae</taxon>
        <taxon>Zoogloea</taxon>
    </lineage>
</organism>
<name>A0A4Y4CRP6_ZOORA</name>
<evidence type="ECO:0000313" key="1">
    <source>
        <dbReference type="EMBL" id="GEC95588.1"/>
    </source>
</evidence>
<dbReference type="OrthoDB" id="5828847at2"/>
<dbReference type="Proteomes" id="UP000318422">
    <property type="component" value="Unassembled WGS sequence"/>
</dbReference>
<accession>A0A4Y4CRP6</accession>
<keyword evidence="2" id="KW-1185">Reference proteome</keyword>
<dbReference type="AlphaFoldDB" id="A0A4Y4CRP6"/>
<dbReference type="Gene3D" id="1.10.10.1130">
    <property type="entry name" value="Uncharacterised protein PF10982, DUF2789"/>
    <property type="match status" value="1"/>
</dbReference>
<sequence>MESQTHTLANLFAQLGLPNEPRAMEAFIATHTPLPDAIPLAEAAFWTPSQAAFLKAEIAEDADWSAVVDSLNLQLRSRS</sequence>
<evidence type="ECO:0008006" key="3">
    <source>
        <dbReference type="Google" id="ProtNLM"/>
    </source>
</evidence>
<reference evidence="1 2" key="1">
    <citation type="submission" date="2019-06" db="EMBL/GenBank/DDBJ databases">
        <title>Whole genome shotgun sequence of Zoogloea ramigera NBRC 15342.</title>
        <authorList>
            <person name="Hosoyama A."/>
            <person name="Uohara A."/>
            <person name="Ohji S."/>
            <person name="Ichikawa N."/>
        </authorList>
    </citation>
    <scope>NUCLEOTIDE SEQUENCE [LARGE SCALE GENOMIC DNA]</scope>
    <source>
        <strain evidence="1 2">NBRC 15342</strain>
    </source>
</reference>
<dbReference type="Pfam" id="PF10982">
    <property type="entry name" value="DUF2789"/>
    <property type="match status" value="1"/>
</dbReference>
<dbReference type="RefSeq" id="WP_141351199.1">
    <property type="nucleotide sequence ID" value="NZ_BJNV01000023.1"/>
</dbReference>
<dbReference type="EMBL" id="BJNV01000023">
    <property type="protein sequence ID" value="GEC95588.1"/>
    <property type="molecule type" value="Genomic_DNA"/>
</dbReference>
<evidence type="ECO:0000313" key="2">
    <source>
        <dbReference type="Proteomes" id="UP000318422"/>
    </source>
</evidence>
<dbReference type="InterPro" id="IPR038086">
    <property type="entry name" value="DUF2789_sf"/>
</dbReference>
<comment type="caution">
    <text evidence="1">The sequence shown here is derived from an EMBL/GenBank/DDBJ whole genome shotgun (WGS) entry which is preliminary data.</text>
</comment>
<proteinExistence type="predicted"/>